<dbReference type="EMBL" id="JAIHNG010000162">
    <property type="protein sequence ID" value="KAI5949773.1"/>
    <property type="molecule type" value="Genomic_DNA"/>
</dbReference>
<name>A0AAD5BBS7_9ASCO</name>
<dbReference type="PANTHER" id="PTHR10343:SF84">
    <property type="entry name" value="5'-AMP-ACTIVATED PROTEIN KINASE SUBUNIT BETA-1"/>
    <property type="match status" value="1"/>
</dbReference>
<dbReference type="InterPro" id="IPR050827">
    <property type="entry name" value="CRP1_MDG1_kinase"/>
</dbReference>
<feature type="compositionally biased region" description="Low complexity" evidence="2">
    <location>
        <begin position="423"/>
        <end position="437"/>
    </location>
</feature>
<dbReference type="SMART" id="SM01010">
    <property type="entry name" value="AMPKBI"/>
    <property type="match status" value="1"/>
</dbReference>
<accession>A0AAD5BBS7</accession>
<evidence type="ECO:0000256" key="2">
    <source>
        <dbReference type="SAM" id="MobiDB-lite"/>
    </source>
</evidence>
<dbReference type="RefSeq" id="XP_051606928.1">
    <property type="nucleotide sequence ID" value="XM_051754122.1"/>
</dbReference>
<evidence type="ECO:0000256" key="1">
    <source>
        <dbReference type="ARBA" id="ARBA00010926"/>
    </source>
</evidence>
<dbReference type="SUPFAM" id="SSF81296">
    <property type="entry name" value="E set domains"/>
    <property type="match status" value="1"/>
</dbReference>
<evidence type="ECO:0000259" key="3">
    <source>
        <dbReference type="SMART" id="SM01010"/>
    </source>
</evidence>
<feature type="compositionally biased region" description="Polar residues" evidence="2">
    <location>
        <begin position="617"/>
        <end position="628"/>
    </location>
</feature>
<feature type="compositionally biased region" description="Low complexity" evidence="2">
    <location>
        <begin position="76"/>
        <end position="88"/>
    </location>
</feature>
<dbReference type="GO" id="GO:0007165">
    <property type="term" value="P:signal transduction"/>
    <property type="evidence" value="ECO:0007669"/>
    <property type="project" value="TreeGrafter"/>
</dbReference>
<evidence type="ECO:0000313" key="4">
    <source>
        <dbReference type="EMBL" id="KAI5949773.1"/>
    </source>
</evidence>
<dbReference type="GO" id="GO:0005634">
    <property type="term" value="C:nucleus"/>
    <property type="evidence" value="ECO:0007669"/>
    <property type="project" value="TreeGrafter"/>
</dbReference>
<dbReference type="InterPro" id="IPR037256">
    <property type="entry name" value="ASC_dom_sf"/>
</dbReference>
<feature type="region of interest" description="Disordered" evidence="2">
    <location>
        <begin position="416"/>
        <end position="442"/>
    </location>
</feature>
<feature type="compositionally biased region" description="Low complexity" evidence="2">
    <location>
        <begin position="633"/>
        <end position="644"/>
    </location>
</feature>
<dbReference type="CDD" id="cd02859">
    <property type="entry name" value="E_set_AMPKbeta_like_N"/>
    <property type="match status" value="1"/>
</dbReference>
<evidence type="ECO:0000313" key="5">
    <source>
        <dbReference type="Proteomes" id="UP001204833"/>
    </source>
</evidence>
<dbReference type="InterPro" id="IPR032640">
    <property type="entry name" value="AMPK1_CBM"/>
</dbReference>
<dbReference type="GeneID" id="76152640"/>
<organism evidence="4 5">
    <name type="scientific">Candida theae</name>
    <dbReference type="NCBI Taxonomy" id="1198502"/>
    <lineage>
        <taxon>Eukaryota</taxon>
        <taxon>Fungi</taxon>
        <taxon>Dikarya</taxon>
        <taxon>Ascomycota</taxon>
        <taxon>Saccharomycotina</taxon>
        <taxon>Pichiomycetes</taxon>
        <taxon>Debaryomycetaceae</taxon>
        <taxon>Candida/Lodderomyces clade</taxon>
        <taxon>Candida</taxon>
    </lineage>
</organism>
<feature type="compositionally biased region" description="Low complexity" evidence="2">
    <location>
        <begin position="245"/>
        <end position="265"/>
    </location>
</feature>
<feature type="region of interest" description="Disordered" evidence="2">
    <location>
        <begin position="1"/>
        <end position="54"/>
    </location>
</feature>
<feature type="compositionally biased region" description="Low complexity" evidence="2">
    <location>
        <begin position="599"/>
        <end position="610"/>
    </location>
</feature>
<feature type="compositionally biased region" description="Low complexity" evidence="2">
    <location>
        <begin position="20"/>
        <end position="37"/>
    </location>
</feature>
<dbReference type="InterPro" id="IPR013783">
    <property type="entry name" value="Ig-like_fold"/>
</dbReference>
<feature type="region of interest" description="Disordered" evidence="2">
    <location>
        <begin position="591"/>
        <end position="653"/>
    </location>
</feature>
<gene>
    <name evidence="4" type="ORF">KGF57_004596</name>
</gene>
<proteinExistence type="inferred from homology"/>
<feature type="compositionally biased region" description="Polar residues" evidence="2">
    <location>
        <begin position="143"/>
        <end position="156"/>
    </location>
</feature>
<feature type="region of interest" description="Disordered" evidence="2">
    <location>
        <begin position="72"/>
        <end position="104"/>
    </location>
</feature>
<feature type="compositionally biased region" description="Polar residues" evidence="2">
    <location>
        <begin position="1"/>
        <end position="19"/>
    </location>
</feature>
<dbReference type="Pfam" id="PF04739">
    <property type="entry name" value="AMPKBI"/>
    <property type="match status" value="1"/>
</dbReference>
<dbReference type="PANTHER" id="PTHR10343">
    <property type="entry name" value="5'-AMP-ACTIVATED PROTEIN KINASE , BETA SUBUNIT"/>
    <property type="match status" value="1"/>
</dbReference>
<feature type="region of interest" description="Disordered" evidence="2">
    <location>
        <begin position="197"/>
        <end position="267"/>
    </location>
</feature>
<feature type="compositionally biased region" description="Polar residues" evidence="2">
    <location>
        <begin position="44"/>
        <end position="54"/>
    </location>
</feature>
<dbReference type="Gene3D" id="6.20.250.60">
    <property type="match status" value="1"/>
</dbReference>
<dbReference type="GO" id="GO:0019901">
    <property type="term" value="F:protein kinase binding"/>
    <property type="evidence" value="ECO:0007669"/>
    <property type="project" value="TreeGrafter"/>
</dbReference>
<dbReference type="AlphaFoldDB" id="A0AAD5BBS7"/>
<dbReference type="GO" id="GO:0005737">
    <property type="term" value="C:cytoplasm"/>
    <property type="evidence" value="ECO:0007669"/>
    <property type="project" value="TreeGrafter"/>
</dbReference>
<feature type="domain" description="Association with the SNF1 complex (ASC)" evidence="3">
    <location>
        <begin position="544"/>
        <end position="711"/>
    </location>
</feature>
<feature type="compositionally biased region" description="Low complexity" evidence="2">
    <location>
        <begin position="507"/>
        <end position="517"/>
    </location>
</feature>
<dbReference type="Pfam" id="PF16561">
    <property type="entry name" value="AMPK1_CBM"/>
    <property type="match status" value="1"/>
</dbReference>
<dbReference type="InterPro" id="IPR014756">
    <property type="entry name" value="Ig_E-set"/>
</dbReference>
<protein>
    <recommendedName>
        <fullName evidence="3">Association with the SNF1 complex (ASC) domain-containing protein</fullName>
    </recommendedName>
</protein>
<feature type="region of interest" description="Disordered" evidence="2">
    <location>
        <begin position="134"/>
        <end position="163"/>
    </location>
</feature>
<reference evidence="4 5" key="1">
    <citation type="journal article" date="2022" name="DNA Res.">
        <title>Genome analysis of five recently described species of the CUG-Ser clade uncovers Candida theae as a new hybrid lineage with pathogenic potential in the Candida parapsilosis species complex.</title>
        <authorList>
            <person name="Mixao V."/>
            <person name="Del Olmo V."/>
            <person name="Hegedusova E."/>
            <person name="Saus E."/>
            <person name="Pryszcz L."/>
            <person name="Cillingova A."/>
            <person name="Nosek J."/>
            <person name="Gabaldon T."/>
        </authorList>
    </citation>
    <scope>NUCLEOTIDE SEQUENCE [LARGE SCALE GENOMIC DNA]</scope>
    <source>
        <strain evidence="4 5">CBS 12239</strain>
    </source>
</reference>
<feature type="region of interest" description="Disordered" evidence="2">
    <location>
        <begin position="506"/>
        <end position="529"/>
    </location>
</feature>
<comment type="caution">
    <text evidence="4">The sequence shown here is derived from an EMBL/GenBank/DDBJ whole genome shotgun (WGS) entry which is preliminary data.</text>
</comment>
<dbReference type="InterPro" id="IPR006828">
    <property type="entry name" value="ASC_dom"/>
</dbReference>
<feature type="compositionally biased region" description="Polar residues" evidence="2">
    <location>
        <begin position="518"/>
        <end position="529"/>
    </location>
</feature>
<dbReference type="Gene3D" id="2.60.40.10">
    <property type="entry name" value="Immunoglobulins"/>
    <property type="match status" value="1"/>
</dbReference>
<dbReference type="GO" id="GO:0031588">
    <property type="term" value="C:nucleotide-activated protein kinase complex"/>
    <property type="evidence" value="ECO:0007669"/>
    <property type="project" value="TreeGrafter"/>
</dbReference>
<dbReference type="SUPFAM" id="SSF160219">
    <property type="entry name" value="AMPKBI-like"/>
    <property type="match status" value="1"/>
</dbReference>
<keyword evidence="5" id="KW-1185">Reference proteome</keyword>
<sequence length="713" mass="79919">MGNNASTNGQMGNRPSLNPTRSASTRKSAAASSSSTSHQDQVRKSSASNNQNNSLDEEFSDLILHQVVKQPDSGLSNTNNVSTTQSSSAVPATTTTKQSHSNYNHFSNDLIEDEYNELNDGLVEESTSLSRNILPDNHFFGTNRPTKSGSPQSSDNMDLDEPFAQDSDDVQEYEHQLSQTPTPDLSKVDFTKITNHASQQLKKSSPSDREDEISTPPFRPPPATRMLSAASVARNAHSPSPNLEQQQHQHQQQQQQQTSTQTNQQHHNKSYINNNQHLHQQGRTKQTKSNNHHENILIPIEIKWVNTNKEQINKISIIGSFSNWRDVIRLSPSVNHSGEFVTTINLPLGVHKLLYIINNEYRVSDQLPTATDQEGIFFNWFEVIDDTHLFNHSLNQANHVGASTDYDANIISNSDTSDAYNKSQQQQSLSHDSSTSSTPRLAGRYEVEKIQEKANDLLHKMSKESSSQYEHLEYVEDVNDTMVDEGDAELQAKQEQQQHSANYPYSNTHQQQHQNNHSRPNSRNQSHSEQFLPYELSKSNSFIKPEKKIHYSSEIPEMFVNYDYFKSKPADYELPEPPQLPPHLNNVLLNKISQQPGGSDNSSSNLIPSPSSVPPAQANNPNLTQQPHGVQGYSSSASASSSAHYSHKRPPLRRADSSYYASNKEAYHLSIPNHVILNHLMTTSIKNEVLTVACITRYSGKFVTQIMHSPADT</sequence>
<comment type="similarity">
    <text evidence="1">Belongs to the 5'-AMP-activated protein kinase beta subunit family.</text>
</comment>
<feature type="compositionally biased region" description="Polar residues" evidence="2">
    <location>
        <begin position="89"/>
        <end position="104"/>
    </location>
</feature>
<dbReference type="Proteomes" id="UP001204833">
    <property type="component" value="Unassembled WGS sequence"/>
</dbReference>